<reference evidence="2 3" key="1">
    <citation type="journal article" date="2002" name="Proc. Natl. Acad. Sci. U.S.A.">
        <title>The complete genome of hyperthermophile Methanopyrus kandleri AV19 and monophyly of archaeal methanogens.</title>
        <authorList>
            <person name="Slesarev A.I."/>
            <person name="Mezhevaya K.V."/>
            <person name="Makarova K.S."/>
            <person name="Polushin N.N."/>
            <person name="Shcherbinina O.V."/>
            <person name="Shakhova V.V."/>
            <person name="Belova G.I."/>
            <person name="Aravind L."/>
            <person name="Natale D.A."/>
            <person name="Rogozin I.B."/>
            <person name="Tatusov R.L."/>
            <person name="Wolf Y.I."/>
            <person name="Stetter K.O."/>
            <person name="Malykh A.G."/>
            <person name="Koonin E.V."/>
            <person name="Kozyavkin S.A."/>
        </authorList>
    </citation>
    <scope>NUCLEOTIDE SEQUENCE [LARGE SCALE GENOMIC DNA]</scope>
    <source>
        <strain evidence="3">AV19 / DSM 6324 / JCM 9639 / NBRC 100938</strain>
    </source>
</reference>
<dbReference type="Proteomes" id="UP000001826">
    <property type="component" value="Chromosome"/>
</dbReference>
<dbReference type="EnsemblBacteria" id="AAM02483">
    <property type="protein sequence ID" value="AAM02483"/>
    <property type="gene ID" value="MK1270"/>
</dbReference>
<name>Q8TVW8_METKA</name>
<protein>
    <submittedName>
        <fullName evidence="2">Uncharacterized protein</fullName>
    </submittedName>
</protein>
<proteinExistence type="predicted"/>
<evidence type="ECO:0000256" key="1">
    <source>
        <dbReference type="SAM" id="MobiDB-lite"/>
    </source>
</evidence>
<keyword evidence="3" id="KW-1185">Reference proteome</keyword>
<evidence type="ECO:0000313" key="2">
    <source>
        <dbReference type="EMBL" id="AAM02483.1"/>
    </source>
</evidence>
<dbReference type="AlphaFoldDB" id="Q8TVW8"/>
<accession>Q8TVW8</accession>
<dbReference type="KEGG" id="mka:MK1270"/>
<feature type="region of interest" description="Disordered" evidence="1">
    <location>
        <begin position="236"/>
        <end position="266"/>
    </location>
</feature>
<organism evidence="2 3">
    <name type="scientific">Methanopyrus kandleri (strain AV19 / DSM 6324 / JCM 9639 / NBRC 100938)</name>
    <dbReference type="NCBI Taxonomy" id="190192"/>
    <lineage>
        <taxon>Archaea</taxon>
        <taxon>Methanobacteriati</taxon>
        <taxon>Methanobacteriota</taxon>
        <taxon>Methanomada group</taxon>
        <taxon>Methanopyri</taxon>
        <taxon>Methanopyrales</taxon>
        <taxon>Methanopyraceae</taxon>
        <taxon>Methanopyrus</taxon>
    </lineage>
</organism>
<sequence length="317" mass="35193">MDTGAVDDGMIVVVRSDYRTLDSDEPTWSMSYRVVRYDLVTSPRVLPVSGGPSESRSDPRMYPIGAFYDPDRDRLLVITYHPRLVLPGGDETPGVLVSEISGASRDPRFVGCRTLTITTPNDADDVKPVLPEVIDGKPYLVYVEPGEPFEEGGTREYRLVRLDLETGAREVLAEFGERTRVAGEPRTLHRLLGGSVLPRLRARLGRGRAGVRRSSRPSQAARGLDGQVLRVPATVRRRPDGRRVRRPRLDRSEPDRTRSTETRRLDRDRVAVPTTLGRPALPVDRSQVHGDGVDRGLLLGRATVRAGPGVQGDPRRR</sequence>
<dbReference type="PaxDb" id="190192-MK1270"/>
<dbReference type="InParanoid" id="Q8TVW8"/>
<evidence type="ECO:0000313" key="3">
    <source>
        <dbReference type="Proteomes" id="UP000001826"/>
    </source>
</evidence>
<gene>
    <name evidence="2" type="ordered locus">MK1270</name>
</gene>
<dbReference type="EMBL" id="AE009439">
    <property type="protein sequence ID" value="AAM02483.1"/>
    <property type="molecule type" value="Genomic_DNA"/>
</dbReference>
<dbReference type="STRING" id="190192.MK1270"/>
<feature type="compositionally biased region" description="Basic and acidic residues" evidence="1">
    <location>
        <begin position="237"/>
        <end position="266"/>
    </location>
</feature>
<dbReference type="HOGENOM" id="CLU_876066_0_0_2"/>